<proteinExistence type="predicted"/>
<dbReference type="InterPro" id="IPR042788">
    <property type="entry name" value="ANKUB1"/>
</dbReference>
<dbReference type="InterPro" id="IPR000626">
    <property type="entry name" value="Ubiquitin-like_dom"/>
</dbReference>
<dbReference type="InterPro" id="IPR029071">
    <property type="entry name" value="Ubiquitin-like_domsf"/>
</dbReference>
<dbReference type="Proteomes" id="UP000694429">
    <property type="component" value="Chromosome 23"/>
</dbReference>
<dbReference type="PROSITE" id="PS50053">
    <property type="entry name" value="UBIQUITIN_2"/>
    <property type="match status" value="1"/>
</dbReference>
<dbReference type="Ensembl" id="ENSCAFT00030017224.1">
    <property type="protein sequence ID" value="ENSCAFP00030015039.1"/>
    <property type="gene ID" value="ENSCAFG00030009296.1"/>
</dbReference>
<evidence type="ECO:0000313" key="3">
    <source>
        <dbReference type="Proteomes" id="UP000694429"/>
    </source>
</evidence>
<accession>A0A8C0MYS1</accession>
<sequence>MRIFIAFEGSFEPFDVSADETVEAVKLIIKVGTLSLNEHGRWYLELMYAGAALKDSWSLADVGISLGSTLKCFVKEEDKPTLYVFNAMTQETMPMMENISLLGKKVSDLRTLVALSCGFPVSVFCLRTPKGLEIEGLEPLTASLDPQAQHFRLDVWDGWKEFLMGCLLGQKLKVQCYLSNEGPVLKYGDKENAKLSNCY</sequence>
<organism evidence="2 3">
    <name type="scientific">Canis lupus familiaris</name>
    <name type="common">Dog</name>
    <name type="synonym">Canis familiaris</name>
    <dbReference type="NCBI Taxonomy" id="9615"/>
    <lineage>
        <taxon>Eukaryota</taxon>
        <taxon>Metazoa</taxon>
        <taxon>Chordata</taxon>
        <taxon>Craniata</taxon>
        <taxon>Vertebrata</taxon>
        <taxon>Euteleostomi</taxon>
        <taxon>Mammalia</taxon>
        <taxon>Eutheria</taxon>
        <taxon>Laurasiatheria</taxon>
        <taxon>Carnivora</taxon>
        <taxon>Caniformia</taxon>
        <taxon>Canidae</taxon>
        <taxon>Canis</taxon>
    </lineage>
</organism>
<name>A0A8C0MYS1_CANLF</name>
<dbReference type="SMART" id="SM00213">
    <property type="entry name" value="UBQ"/>
    <property type="match status" value="1"/>
</dbReference>
<dbReference type="PANTHER" id="PTHR46885:SF1">
    <property type="entry name" value="PROTEIN ANKUB1"/>
    <property type="match status" value="1"/>
</dbReference>
<dbReference type="SUPFAM" id="SSF54236">
    <property type="entry name" value="Ubiquitin-like"/>
    <property type="match status" value="1"/>
</dbReference>
<protein>
    <recommendedName>
        <fullName evidence="1">Ubiquitin-like domain-containing protein</fullName>
    </recommendedName>
</protein>
<dbReference type="Gene3D" id="3.10.20.90">
    <property type="entry name" value="Phosphatidylinositol 3-kinase Catalytic Subunit, Chain A, domain 1"/>
    <property type="match status" value="1"/>
</dbReference>
<reference evidence="2" key="1">
    <citation type="submission" date="2019-03" db="EMBL/GenBank/DDBJ databases">
        <authorList>
            <person name="Warren W.C."/>
            <person name="Johnson G.S."/>
        </authorList>
    </citation>
    <scope>NUCLEOTIDE SEQUENCE [LARGE SCALE GENOMIC DNA]</scope>
    <source>
        <strain evidence="2">Basenji</strain>
    </source>
</reference>
<dbReference type="PANTHER" id="PTHR46885">
    <property type="entry name" value="PROTEIN ANKUB1"/>
    <property type="match status" value="1"/>
</dbReference>
<evidence type="ECO:0000259" key="1">
    <source>
        <dbReference type="PROSITE" id="PS50053"/>
    </source>
</evidence>
<dbReference type="AlphaFoldDB" id="A0A8C0MYS1"/>
<reference evidence="2" key="2">
    <citation type="submission" date="2025-08" db="UniProtKB">
        <authorList>
            <consortium name="Ensembl"/>
        </authorList>
    </citation>
    <scope>IDENTIFICATION</scope>
</reference>
<feature type="domain" description="Ubiquitin-like" evidence="1">
    <location>
        <begin position="1"/>
        <end position="79"/>
    </location>
</feature>
<evidence type="ECO:0000313" key="2">
    <source>
        <dbReference type="Ensembl" id="ENSCAFP00030015039.1"/>
    </source>
</evidence>